<keyword evidence="2" id="KW-1185">Reference proteome</keyword>
<name>A0A1M5X822_9FLAO</name>
<sequence length="136" mass="15831">METKVQKNLEEKNNQDLKTVYSAIELLKQEQFKTAILKIISDEVMNYRIDDAITKLHNCFAPFLRKDADWDGVNKRNGYTVALHILGIADDDELCEKLFTTLYEHGYNSLFDAELVANVIFQNWVYEITNHINSKN</sequence>
<dbReference type="EMBL" id="FQWT01000010">
    <property type="protein sequence ID" value="SHH95718.1"/>
    <property type="molecule type" value="Genomic_DNA"/>
</dbReference>
<evidence type="ECO:0000313" key="1">
    <source>
        <dbReference type="EMBL" id="SHH95718.1"/>
    </source>
</evidence>
<dbReference type="RefSeq" id="WP_073066931.1">
    <property type="nucleotide sequence ID" value="NZ_FQWT01000010.1"/>
</dbReference>
<dbReference type="AlphaFoldDB" id="A0A1M5X822"/>
<dbReference type="STRING" id="421058.SAMN05421866_0024"/>
<dbReference type="Proteomes" id="UP000184047">
    <property type="component" value="Unassembled WGS sequence"/>
</dbReference>
<accession>A0A1M5X822</accession>
<gene>
    <name evidence="1" type="ORF">SAMN05421866_0024</name>
</gene>
<organism evidence="1 2">
    <name type="scientific">Chryseobacterium oranimense</name>
    <dbReference type="NCBI Taxonomy" id="421058"/>
    <lineage>
        <taxon>Bacteria</taxon>
        <taxon>Pseudomonadati</taxon>
        <taxon>Bacteroidota</taxon>
        <taxon>Flavobacteriia</taxon>
        <taxon>Flavobacteriales</taxon>
        <taxon>Weeksellaceae</taxon>
        <taxon>Chryseobacterium group</taxon>
        <taxon>Chryseobacterium</taxon>
    </lineage>
</organism>
<protein>
    <submittedName>
        <fullName evidence="1">Uncharacterized protein</fullName>
    </submittedName>
</protein>
<evidence type="ECO:0000313" key="2">
    <source>
        <dbReference type="Proteomes" id="UP000184047"/>
    </source>
</evidence>
<proteinExistence type="predicted"/>
<reference evidence="2" key="1">
    <citation type="submission" date="2016-11" db="EMBL/GenBank/DDBJ databases">
        <authorList>
            <person name="Varghese N."/>
            <person name="Submissions S."/>
        </authorList>
    </citation>
    <scope>NUCLEOTIDE SEQUENCE [LARGE SCALE GENOMIC DNA]</scope>
    <source>
        <strain evidence="2">DSM 19055</strain>
    </source>
</reference>